<dbReference type="EMBL" id="FN594959">
    <property type="protein sequence ID" value="CCB44353.1"/>
    <property type="molecule type" value="Genomic_DNA"/>
</dbReference>
<dbReference type="HOGENOM" id="CLU_089574_3_2_1"/>
<dbReference type="Pfam" id="PF00581">
    <property type="entry name" value="Rhodanese"/>
    <property type="match status" value="1"/>
</dbReference>
<sequence length="133" mass="14637">MQQLNQDVISATEVVTIDVHAAKDLINSGYRYLDVRTVEEFKKGHADVENILNIPYLFTTPEGRVKNPEFLEQVQFACSKEDHLIVGCQSGVRSLAATSVLVSAGFKDVKDIGGGYLAWVQNGLVATKPKEEL</sequence>
<dbReference type="FunCoup" id="F6GWL8">
    <property type="interactions" value="223"/>
</dbReference>
<dbReference type="PANTHER" id="PTHR44542:SF12">
    <property type="entry name" value="THIOSULFATE SULFURTRANSFERASE 18"/>
    <property type="match status" value="1"/>
</dbReference>
<dbReference type="eggNOG" id="KOG1530">
    <property type="taxonomic scope" value="Eukaryota"/>
</dbReference>
<dbReference type="Gene3D" id="3.40.250.10">
    <property type="entry name" value="Rhodanese-like domain"/>
    <property type="match status" value="1"/>
</dbReference>
<accession>F6GWL8</accession>
<reference evidence="3" key="1">
    <citation type="journal article" date="2007" name="Nature">
        <title>The grapevine genome sequence suggests ancestral hexaploidization in major angiosperm phyla.</title>
        <authorList>
            <consortium name="The French-Italian Public Consortium for Grapevine Genome Characterization."/>
            <person name="Jaillon O."/>
            <person name="Aury J.-M."/>
            <person name="Noel B."/>
            <person name="Policriti A."/>
            <person name="Clepet C."/>
            <person name="Casagrande A."/>
            <person name="Choisne N."/>
            <person name="Aubourg S."/>
            <person name="Vitulo N."/>
            <person name="Jubin C."/>
            <person name="Vezzi A."/>
            <person name="Legeai F."/>
            <person name="Hugueney P."/>
            <person name="Dasilva C."/>
            <person name="Horner D."/>
            <person name="Mica E."/>
            <person name="Jublot D."/>
            <person name="Poulain J."/>
            <person name="Bruyere C."/>
            <person name="Billault A."/>
            <person name="Segurens B."/>
            <person name="Gouyvenoux M."/>
            <person name="Ugarte E."/>
            <person name="Cattonaro F."/>
            <person name="Anthouard V."/>
            <person name="Vico V."/>
            <person name="Del Fabbro C."/>
            <person name="Alaux M."/>
            <person name="Di Gaspero G."/>
            <person name="Dumas V."/>
            <person name="Felice N."/>
            <person name="Paillard S."/>
            <person name="Juman I."/>
            <person name="Moroldo M."/>
            <person name="Scalabrin S."/>
            <person name="Canaguier A."/>
            <person name="Le Clainche I."/>
            <person name="Malacrida G."/>
            <person name="Durand E."/>
            <person name="Pesole G."/>
            <person name="Laucou V."/>
            <person name="Chatelet P."/>
            <person name="Merdinoglu D."/>
            <person name="Delledonne M."/>
            <person name="Pezzotti M."/>
            <person name="Lecharny A."/>
            <person name="Scarpelli C."/>
            <person name="Artiguenave F."/>
            <person name="Pe M.E."/>
            <person name="Valle G."/>
            <person name="Morgante M."/>
            <person name="Caboche M."/>
            <person name="Adam-Blondon A.-F."/>
            <person name="Weissenbach J."/>
            <person name="Quetier F."/>
            <person name="Wincker P."/>
        </authorList>
    </citation>
    <scope>NUCLEOTIDE SEQUENCE [LARGE SCALE GENOMIC DNA]</scope>
    <source>
        <strain evidence="3">cv. Pinot noir / PN40024</strain>
    </source>
</reference>
<organism evidence="2 3">
    <name type="scientific">Vitis vinifera</name>
    <name type="common">Grape</name>
    <dbReference type="NCBI Taxonomy" id="29760"/>
    <lineage>
        <taxon>Eukaryota</taxon>
        <taxon>Viridiplantae</taxon>
        <taxon>Streptophyta</taxon>
        <taxon>Embryophyta</taxon>
        <taxon>Tracheophyta</taxon>
        <taxon>Spermatophyta</taxon>
        <taxon>Magnoliopsida</taxon>
        <taxon>eudicotyledons</taxon>
        <taxon>Gunneridae</taxon>
        <taxon>Pentapetalae</taxon>
        <taxon>rosids</taxon>
        <taxon>Vitales</taxon>
        <taxon>Vitaceae</taxon>
        <taxon>Viteae</taxon>
        <taxon>Vitis</taxon>
    </lineage>
</organism>
<dbReference type="PROSITE" id="PS50206">
    <property type="entry name" value="RHODANESE_3"/>
    <property type="match status" value="1"/>
</dbReference>
<gene>
    <name evidence="2" type="ordered locus">VIT_04s0023g03600</name>
</gene>
<name>F6GWL8_VITVI</name>
<evidence type="ECO:0000313" key="2">
    <source>
        <dbReference type="EMBL" id="CCB44353.1"/>
    </source>
</evidence>
<dbReference type="SMART" id="SM00450">
    <property type="entry name" value="RHOD"/>
    <property type="match status" value="1"/>
</dbReference>
<protein>
    <recommendedName>
        <fullName evidence="1">Rhodanese domain-containing protein</fullName>
    </recommendedName>
</protein>
<feature type="domain" description="Rhodanese" evidence="1">
    <location>
        <begin position="26"/>
        <end position="128"/>
    </location>
</feature>
<dbReference type="PaxDb" id="29760-VIT_04s0023g03600.t01"/>
<dbReference type="GO" id="GO:0003824">
    <property type="term" value="F:catalytic activity"/>
    <property type="evidence" value="ECO:0007669"/>
    <property type="project" value="InterPro"/>
</dbReference>
<dbReference type="InterPro" id="IPR001763">
    <property type="entry name" value="Rhodanese-like_dom"/>
</dbReference>
<dbReference type="PANTHER" id="PTHR44542">
    <property type="entry name" value="THIOSULFATE SULFURTRANSFERASE 18"/>
    <property type="match status" value="1"/>
</dbReference>
<dbReference type="Proteomes" id="UP000009183">
    <property type="component" value="Chromosome 4"/>
</dbReference>
<dbReference type="AlphaFoldDB" id="F6GWL8"/>
<dbReference type="InParanoid" id="F6GWL8"/>
<dbReference type="CDD" id="cd00158">
    <property type="entry name" value="RHOD"/>
    <property type="match status" value="1"/>
</dbReference>
<dbReference type="STRING" id="29760.F6GWL8"/>
<dbReference type="InterPro" id="IPR036873">
    <property type="entry name" value="Rhodanese-like_dom_sf"/>
</dbReference>
<dbReference type="SUPFAM" id="SSF52821">
    <property type="entry name" value="Rhodanese/Cell cycle control phosphatase"/>
    <property type="match status" value="1"/>
</dbReference>
<dbReference type="InterPro" id="IPR044684">
    <property type="entry name" value="STR17/STR18/HARC1-like"/>
</dbReference>
<keyword evidence="3" id="KW-1185">Reference proteome</keyword>
<evidence type="ECO:0000313" key="3">
    <source>
        <dbReference type="Proteomes" id="UP000009183"/>
    </source>
</evidence>
<evidence type="ECO:0000259" key="1">
    <source>
        <dbReference type="PROSITE" id="PS50206"/>
    </source>
</evidence>
<proteinExistence type="predicted"/>